<dbReference type="SUPFAM" id="SSF75005">
    <property type="entry name" value="Arabinanase/levansucrase/invertase"/>
    <property type="match status" value="2"/>
</dbReference>
<protein>
    <recommendedName>
        <fullName evidence="2">Glycosyl hydrolase family 32 N-terminal domain-containing protein</fullName>
    </recommendedName>
</protein>
<dbReference type="AlphaFoldDB" id="A0A6B0YNJ0"/>
<reference evidence="1" key="1">
    <citation type="submission" date="2019-09" db="EMBL/GenBank/DDBJ databases">
        <title>Characterisation of the sponge microbiome using genome-centric metagenomics.</title>
        <authorList>
            <person name="Engelberts J.P."/>
            <person name="Robbins S.J."/>
            <person name="De Goeij J.M."/>
            <person name="Aranda M."/>
            <person name="Bell S.C."/>
            <person name="Webster N.S."/>
        </authorList>
    </citation>
    <scope>NUCLEOTIDE SEQUENCE</scope>
    <source>
        <strain evidence="1">SB0664_bin_27</strain>
    </source>
</reference>
<organism evidence="1">
    <name type="scientific">Caldilineaceae bacterium SB0664_bin_27</name>
    <dbReference type="NCBI Taxonomy" id="2605260"/>
    <lineage>
        <taxon>Bacteria</taxon>
        <taxon>Bacillati</taxon>
        <taxon>Chloroflexota</taxon>
        <taxon>Caldilineae</taxon>
        <taxon>Caldilineales</taxon>
        <taxon>Caldilineaceae</taxon>
    </lineage>
</organism>
<accession>A0A6B0YNJ0</accession>
<proteinExistence type="predicted"/>
<name>A0A6B0YNJ0_9CHLR</name>
<dbReference type="Gene3D" id="2.115.10.20">
    <property type="entry name" value="Glycosyl hydrolase domain, family 43"/>
    <property type="match status" value="2"/>
</dbReference>
<dbReference type="InterPro" id="IPR023296">
    <property type="entry name" value="Glyco_hydro_beta-prop_sf"/>
</dbReference>
<evidence type="ECO:0000313" key="1">
    <source>
        <dbReference type="EMBL" id="MXY92127.1"/>
    </source>
</evidence>
<dbReference type="EMBL" id="VXRG01000017">
    <property type="protein sequence ID" value="MXY92127.1"/>
    <property type="molecule type" value="Genomic_DNA"/>
</dbReference>
<evidence type="ECO:0008006" key="2">
    <source>
        <dbReference type="Google" id="ProtNLM"/>
    </source>
</evidence>
<comment type="caution">
    <text evidence="1">The sequence shown here is derived from an EMBL/GenBank/DDBJ whole genome shotgun (WGS) entry which is preliminary data.</text>
</comment>
<gene>
    <name evidence="1" type="ORF">F4Y42_01620</name>
</gene>
<sequence>MRTVEDASAAGSEPQLFIDDTIISAKRGVVRTLHPARTLEQPVLRPDRPWEGRRVYIYGSVHYDDDAQLFRMWYNTRLGRGQQPRAPGLRGRTGDMVLYAESADGIHWEKPSLGQHEFDGSRDNNILFFDKHSPTVLVDTGAPPEYRFKIAAWNWEEGNDGYWNAHSADGLNWRAYGSDSIHMGDEILESVTVARHPRTGDYFAFHRLWGEVRGHVRRLIAVATSRDFATWTSHGVCLVPDELDDVWCEDAGQRTEFYGMSGFVYGDQFLGFLPVFDVIKDARGESGMPASVAADGSKGLHAPAVISESGTEIDQAPWDGPIVAQLVHSRDGLSWHRFEDRSPIIARGGPGSFDAGCILCSADRPLIRGDEVWHYYTAVSTMHGGPMPPKTISIGLAKWRLDGFVSLDAGHFGGVVETVPLQLAGEGLEVNVDAGDGSLAVEVLSAAGEALPGFARKDCQTIDADGVRQAVRWGDNARLPIGQPLRLRFHLENAGLYSFRIREAGQP</sequence>